<organism evidence="3 4">
    <name type="scientific">Alteromonas australica</name>
    <dbReference type="NCBI Taxonomy" id="589873"/>
    <lineage>
        <taxon>Bacteria</taxon>
        <taxon>Pseudomonadati</taxon>
        <taxon>Pseudomonadota</taxon>
        <taxon>Gammaproteobacteria</taxon>
        <taxon>Alteromonadales</taxon>
        <taxon>Alteromonadaceae</taxon>
        <taxon>Alteromonas/Salinimonas group</taxon>
        <taxon>Alteromonas</taxon>
    </lineage>
</organism>
<evidence type="ECO:0000313" key="3">
    <source>
        <dbReference type="EMBL" id="HAW76122.1"/>
    </source>
</evidence>
<evidence type="ECO:0000313" key="4">
    <source>
        <dbReference type="Proteomes" id="UP000263517"/>
    </source>
</evidence>
<feature type="compositionally biased region" description="Basic and acidic residues" evidence="2">
    <location>
        <begin position="591"/>
        <end position="603"/>
    </location>
</feature>
<sequence>MAIQQQISLKIKGDASSALKSIQSVKQEAQKTQSMLQTKGGLLLPNFGETANAAKSLNILTRESKKLAPAIKKAKEEALQLNMASGKLGKALGAMSNMSRASTFAIGNTFQTFSLARQGGHAMNFVLNQVMDSFMLLGPAGIAVGAVAAGLGVVSRAFGDTKQSSEELEKEMKEFNKELEKDIKQLSQTFETIPPVLERVARQFKIKMGPALDDLANTFKKNKLNAMVDGLNASLNEFGKSDAEIAAAKASAAYHEMATAVAEANKVVAVMPGQINHTVAELERLRELDKKSLAAKGQIALKEAELEADKKQLAQAVIIARTGQEELKLQKDLMAQVKFKAKELADLEKQEERRERSIERRKEKQKELFDQIKNAGKEILATENQIIRFSDVLTEKELQALQDKIIAKEDALTNAIKNGGKQRVAAEEAIALLDKERIDRDLSERLSAQKKLEREKLNIQKEANRESVKLDKKADKEKEQNKKESEARLRQQITDSTNFVTDLTKTAAAIAVDTEEQKGERIVAAFLEATGQKLVAIGTEAVISGTIGIIKSKGLDPSAYAEVAQGGVAIAAGIGMGAAGGAISSSVQTTRAEERERERETSRGVRRRGTGTMGGTKTEDSGPTVINIQYGIGPQPEQTAQAVLDAMAFGNRRGMRGKA</sequence>
<feature type="coiled-coil region" evidence="1">
    <location>
        <begin position="330"/>
        <end position="367"/>
    </location>
</feature>
<protein>
    <submittedName>
        <fullName evidence="3">Uncharacterized protein</fullName>
    </submittedName>
</protein>
<keyword evidence="1" id="KW-0175">Coiled coil</keyword>
<feature type="region of interest" description="Disordered" evidence="2">
    <location>
        <begin position="584"/>
        <end position="625"/>
    </location>
</feature>
<name>A0A350P4A5_9ALTE</name>
<gene>
    <name evidence="3" type="ORF">DCW74_10360</name>
</gene>
<comment type="caution">
    <text evidence="3">The sequence shown here is derived from an EMBL/GenBank/DDBJ whole genome shotgun (WGS) entry which is preliminary data.</text>
</comment>
<dbReference type="AlphaFoldDB" id="A0A350P4A5"/>
<evidence type="ECO:0000256" key="2">
    <source>
        <dbReference type="SAM" id="MobiDB-lite"/>
    </source>
</evidence>
<evidence type="ECO:0000256" key="1">
    <source>
        <dbReference type="SAM" id="Coils"/>
    </source>
</evidence>
<proteinExistence type="predicted"/>
<dbReference type="Proteomes" id="UP000263517">
    <property type="component" value="Unassembled WGS sequence"/>
</dbReference>
<dbReference type="EMBL" id="DNAN01000365">
    <property type="protein sequence ID" value="HAW76122.1"/>
    <property type="molecule type" value="Genomic_DNA"/>
</dbReference>
<reference evidence="3 4" key="1">
    <citation type="journal article" date="2018" name="Nat. Biotechnol.">
        <title>A standardized bacterial taxonomy based on genome phylogeny substantially revises the tree of life.</title>
        <authorList>
            <person name="Parks D.H."/>
            <person name="Chuvochina M."/>
            <person name="Waite D.W."/>
            <person name="Rinke C."/>
            <person name="Skarshewski A."/>
            <person name="Chaumeil P.A."/>
            <person name="Hugenholtz P."/>
        </authorList>
    </citation>
    <scope>NUCLEOTIDE SEQUENCE [LARGE SCALE GENOMIC DNA]</scope>
    <source>
        <strain evidence="3">UBA11978</strain>
    </source>
</reference>
<accession>A0A350P4A5</accession>
<feature type="coiled-coil region" evidence="1">
    <location>
        <begin position="158"/>
        <end position="189"/>
    </location>
</feature>
<feature type="region of interest" description="Disordered" evidence="2">
    <location>
        <begin position="463"/>
        <end position="487"/>
    </location>
</feature>